<keyword evidence="1" id="KW-0472">Membrane</keyword>
<feature type="transmembrane region" description="Helical" evidence="1">
    <location>
        <begin position="42"/>
        <end position="60"/>
    </location>
</feature>
<dbReference type="RefSeq" id="WP_023860112.1">
    <property type="nucleotide sequence ID" value="NZ_AZFH01000139.1"/>
</dbReference>
<evidence type="ECO:0000313" key="3">
    <source>
        <dbReference type="Proteomes" id="UP000051048"/>
    </source>
</evidence>
<organism evidence="2 3">
    <name type="scientific">Ligilactobacillus equi DSM 15833 = JCM 10991</name>
    <dbReference type="NCBI Taxonomy" id="1423740"/>
    <lineage>
        <taxon>Bacteria</taxon>
        <taxon>Bacillati</taxon>
        <taxon>Bacillota</taxon>
        <taxon>Bacilli</taxon>
        <taxon>Lactobacillales</taxon>
        <taxon>Lactobacillaceae</taxon>
        <taxon>Ligilactobacillus</taxon>
    </lineage>
</organism>
<dbReference type="OrthoDB" id="7870017at2"/>
<gene>
    <name evidence="2" type="ORF">FC36_GL001071</name>
</gene>
<dbReference type="Pfam" id="PF05437">
    <property type="entry name" value="AzlD"/>
    <property type="match status" value="1"/>
</dbReference>
<evidence type="ECO:0000313" key="2">
    <source>
        <dbReference type="EMBL" id="KRL78688.1"/>
    </source>
</evidence>
<comment type="caution">
    <text evidence="2">The sequence shown here is derived from an EMBL/GenBank/DDBJ whole genome shotgun (WGS) entry which is preliminary data.</text>
</comment>
<keyword evidence="1" id="KW-0812">Transmembrane</keyword>
<reference evidence="2 3" key="1">
    <citation type="journal article" date="2015" name="Genome Announc.">
        <title>Expanding the biotechnology potential of lactobacilli through comparative genomics of 213 strains and associated genera.</title>
        <authorList>
            <person name="Sun Z."/>
            <person name="Harris H.M."/>
            <person name="McCann A."/>
            <person name="Guo C."/>
            <person name="Argimon S."/>
            <person name="Zhang W."/>
            <person name="Yang X."/>
            <person name="Jeffery I.B."/>
            <person name="Cooney J.C."/>
            <person name="Kagawa T.F."/>
            <person name="Liu W."/>
            <person name="Song Y."/>
            <person name="Salvetti E."/>
            <person name="Wrobel A."/>
            <person name="Rasinkangas P."/>
            <person name="Parkhill J."/>
            <person name="Rea M.C."/>
            <person name="O'Sullivan O."/>
            <person name="Ritari J."/>
            <person name="Douillard F.P."/>
            <person name="Paul Ross R."/>
            <person name="Yang R."/>
            <person name="Briner A.E."/>
            <person name="Felis G.E."/>
            <person name="de Vos W.M."/>
            <person name="Barrangou R."/>
            <person name="Klaenhammer T.R."/>
            <person name="Caufield P.W."/>
            <person name="Cui Y."/>
            <person name="Zhang H."/>
            <person name="O'Toole P.W."/>
        </authorList>
    </citation>
    <scope>NUCLEOTIDE SEQUENCE [LARGE SCALE GENOMIC DNA]</scope>
    <source>
        <strain evidence="2 3">DSM 15833</strain>
    </source>
</reference>
<feature type="transmembrane region" description="Helical" evidence="1">
    <location>
        <begin position="94"/>
        <end position="113"/>
    </location>
</feature>
<protein>
    <recommendedName>
        <fullName evidence="4">Branched-chain amino acid transporter</fullName>
    </recommendedName>
</protein>
<feature type="transmembrane region" description="Helical" evidence="1">
    <location>
        <begin position="12"/>
        <end position="30"/>
    </location>
</feature>
<dbReference type="Proteomes" id="UP000051048">
    <property type="component" value="Unassembled WGS sequence"/>
</dbReference>
<keyword evidence="1" id="KW-1133">Transmembrane helix</keyword>
<evidence type="ECO:0008006" key="4">
    <source>
        <dbReference type="Google" id="ProtNLM"/>
    </source>
</evidence>
<sequence>MNYSLLDHGLIVIFSAIAAFLPRYIPLRIFATRKIPEWFNEWMKYVPVSLFTALIVKDIFMDTSDYSFIGIERLGKIVAAIVVLGVASKTRSMGLSVIIGLVLVFAIHFFGWMPV</sequence>
<dbReference type="InterPro" id="IPR008407">
    <property type="entry name" value="Brnchd-chn_aa_trnsp_AzlD"/>
</dbReference>
<dbReference type="EMBL" id="AZFH01000139">
    <property type="protein sequence ID" value="KRL78688.1"/>
    <property type="molecule type" value="Genomic_DNA"/>
</dbReference>
<accession>A0A0R1TC31</accession>
<dbReference type="STRING" id="1423740.FC36_GL001071"/>
<name>A0A0R1TC31_9LACO</name>
<proteinExistence type="predicted"/>
<dbReference type="AlphaFoldDB" id="A0A0R1TC31"/>
<dbReference type="PATRIC" id="fig|1423740.3.peg.1141"/>
<evidence type="ECO:0000256" key="1">
    <source>
        <dbReference type="SAM" id="Phobius"/>
    </source>
</evidence>
<feature type="transmembrane region" description="Helical" evidence="1">
    <location>
        <begin position="66"/>
        <end position="87"/>
    </location>
</feature>